<gene>
    <name evidence="1" type="ORF">ACT75_00120</name>
    <name evidence="2" type="ORF">ACT75_00175</name>
</gene>
<dbReference type="KEGG" id="aact:ACT75_00175"/>
<dbReference type="Proteomes" id="UP000072236">
    <property type="component" value="Chromosome"/>
</dbReference>
<dbReference type="EMBL" id="CP012959">
    <property type="protein sequence ID" value="AMQ93048.1"/>
    <property type="molecule type" value="Genomic_DNA"/>
</dbReference>
<dbReference type="AlphaFoldDB" id="A0AAC9AHB0"/>
<dbReference type="KEGG" id="aact:ACT75_00120"/>
<accession>A0AAC9AHB0</accession>
<evidence type="ECO:0000313" key="2">
    <source>
        <dbReference type="EMBL" id="AMQ93057.1"/>
    </source>
</evidence>
<organism evidence="1 3">
    <name type="scientific">Aggregatibacter actinomycetemcomitans</name>
    <name type="common">Actinobacillus actinomycetemcomitans</name>
    <name type="synonym">Haemophilus actinomycetemcomitans</name>
    <dbReference type="NCBI Taxonomy" id="714"/>
    <lineage>
        <taxon>Bacteria</taxon>
        <taxon>Pseudomonadati</taxon>
        <taxon>Pseudomonadota</taxon>
        <taxon>Gammaproteobacteria</taxon>
        <taxon>Pasteurellales</taxon>
        <taxon>Pasteurellaceae</taxon>
        <taxon>Aggregatibacter</taxon>
    </lineage>
</organism>
<sequence length="88" mass="10772">MSDLTIKYITPKYFYELVKLLKTIKYSVEITDNSLSIRFDTQRDLCVELFDVWQLLKEFEYSSVPVDLEDFLKTYSPVYRYGKRYFRR</sequence>
<evidence type="ECO:0000313" key="3">
    <source>
        <dbReference type="Proteomes" id="UP000072236"/>
    </source>
</evidence>
<dbReference type="EMBL" id="CP012959">
    <property type="protein sequence ID" value="AMQ93057.1"/>
    <property type="molecule type" value="Genomic_DNA"/>
</dbReference>
<name>A0AAC9AHB0_AGGAC</name>
<proteinExistence type="predicted"/>
<protein>
    <submittedName>
        <fullName evidence="1">Uncharacterized protein</fullName>
    </submittedName>
</protein>
<dbReference type="RefSeq" id="WP_005562612.1">
    <property type="nucleotide sequence ID" value="NZ_CP012959.1"/>
</dbReference>
<evidence type="ECO:0000313" key="1">
    <source>
        <dbReference type="EMBL" id="AMQ93048.1"/>
    </source>
</evidence>
<reference evidence="1 3" key="1">
    <citation type="submission" date="2015-10" db="EMBL/GenBank/DDBJ databases">
        <title>Tn-seq of a polymicrobial infection.</title>
        <authorList>
            <person name="Stacy A."/>
            <person name="Rumbaugh K.P."/>
            <person name="Whiteley M."/>
        </authorList>
    </citation>
    <scope>NUCLEOTIDE SEQUENCE [LARGE SCALE GENOMIC DNA]</scope>
    <source>
        <strain evidence="1 3">624</strain>
    </source>
</reference>